<evidence type="ECO:0000313" key="7">
    <source>
        <dbReference type="Proteomes" id="UP000184097"/>
    </source>
</evidence>
<sequence>MVDSILLDSENEYVNPIFAFDELEQVDGLLQKRMLLDIMTYLPDEVLTKTDRATMKYSLEMRTPLLNQQVMEYSFRIPIEYKYRNGEKKYILKDILSDFVPKEMIDRQKRDLVFL</sequence>
<dbReference type="Gene3D" id="3.40.50.620">
    <property type="entry name" value="HUPs"/>
    <property type="match status" value="1"/>
</dbReference>
<evidence type="ECO:0000256" key="1">
    <source>
        <dbReference type="ARBA" id="ARBA00005187"/>
    </source>
</evidence>
<dbReference type="RefSeq" id="WP_072705683.1">
    <property type="nucleotide sequence ID" value="NZ_FRDH01000017.1"/>
</dbReference>
<dbReference type="GO" id="GO:0006529">
    <property type="term" value="P:asparagine biosynthetic process"/>
    <property type="evidence" value="ECO:0007669"/>
    <property type="project" value="UniProtKB-KW"/>
</dbReference>
<evidence type="ECO:0000259" key="5">
    <source>
        <dbReference type="Pfam" id="PF00733"/>
    </source>
</evidence>
<dbReference type="AlphaFoldDB" id="A0A1M7T5A1"/>
<dbReference type="Proteomes" id="UP000184097">
    <property type="component" value="Unassembled WGS sequence"/>
</dbReference>
<dbReference type="Pfam" id="PF00733">
    <property type="entry name" value="Asn_synthase"/>
    <property type="match status" value="1"/>
</dbReference>
<proteinExistence type="predicted"/>
<dbReference type="GO" id="GO:0004066">
    <property type="term" value="F:asparagine synthase (glutamine-hydrolyzing) activity"/>
    <property type="evidence" value="ECO:0007669"/>
    <property type="project" value="UniProtKB-EC"/>
</dbReference>
<dbReference type="PANTHER" id="PTHR43284">
    <property type="entry name" value="ASPARAGINE SYNTHETASE (GLUTAMINE-HYDROLYZING)"/>
    <property type="match status" value="1"/>
</dbReference>
<dbReference type="InterPro" id="IPR001962">
    <property type="entry name" value="Asn_synthase"/>
</dbReference>
<evidence type="ECO:0000313" key="6">
    <source>
        <dbReference type="EMBL" id="SHN65884.1"/>
    </source>
</evidence>
<evidence type="ECO:0000256" key="3">
    <source>
        <dbReference type="ARBA" id="ARBA00022888"/>
    </source>
</evidence>
<evidence type="ECO:0000256" key="4">
    <source>
        <dbReference type="ARBA" id="ARBA00048741"/>
    </source>
</evidence>
<keyword evidence="3" id="KW-0061">Asparagine biosynthesis</keyword>
<keyword evidence="3" id="KW-0028">Amino-acid biosynthesis</keyword>
<feature type="domain" description="Asparagine synthetase" evidence="5">
    <location>
        <begin position="24"/>
        <end position="111"/>
    </location>
</feature>
<name>A0A1M7T5A1_9FIRM</name>
<dbReference type="EC" id="6.3.5.4" evidence="2"/>
<dbReference type="SUPFAM" id="SSF52402">
    <property type="entry name" value="Adenine nucleotide alpha hydrolases-like"/>
    <property type="match status" value="1"/>
</dbReference>
<dbReference type="PANTHER" id="PTHR43284:SF1">
    <property type="entry name" value="ASPARAGINE SYNTHETASE"/>
    <property type="match status" value="1"/>
</dbReference>
<reference evidence="6 7" key="1">
    <citation type="submission" date="2016-12" db="EMBL/GenBank/DDBJ databases">
        <authorList>
            <person name="Song W.-J."/>
            <person name="Kurnit D.M."/>
        </authorList>
    </citation>
    <scope>NUCLEOTIDE SEQUENCE [LARGE SCALE GENOMIC DNA]</scope>
    <source>
        <strain evidence="6 7">DSM 14810</strain>
    </source>
</reference>
<comment type="pathway">
    <text evidence="1">Amino-acid biosynthesis; L-asparagine biosynthesis; L-asparagine from L-aspartate (L-Gln route): step 1/1.</text>
</comment>
<dbReference type="InterPro" id="IPR051786">
    <property type="entry name" value="ASN_synthetase/amidase"/>
</dbReference>
<protein>
    <recommendedName>
        <fullName evidence="2">asparagine synthase (glutamine-hydrolyzing)</fullName>
        <ecNumber evidence="2">6.3.5.4</ecNumber>
    </recommendedName>
</protein>
<organism evidence="6 7">
    <name type="scientific">Butyrivibrio hungatei DSM 14810</name>
    <dbReference type="NCBI Taxonomy" id="1121132"/>
    <lineage>
        <taxon>Bacteria</taxon>
        <taxon>Bacillati</taxon>
        <taxon>Bacillota</taxon>
        <taxon>Clostridia</taxon>
        <taxon>Lachnospirales</taxon>
        <taxon>Lachnospiraceae</taxon>
        <taxon>Butyrivibrio</taxon>
    </lineage>
</organism>
<comment type="catalytic activity">
    <reaction evidence="4">
        <text>L-aspartate + L-glutamine + ATP + H2O = L-asparagine + L-glutamate + AMP + diphosphate + H(+)</text>
        <dbReference type="Rhea" id="RHEA:12228"/>
        <dbReference type="ChEBI" id="CHEBI:15377"/>
        <dbReference type="ChEBI" id="CHEBI:15378"/>
        <dbReference type="ChEBI" id="CHEBI:29985"/>
        <dbReference type="ChEBI" id="CHEBI:29991"/>
        <dbReference type="ChEBI" id="CHEBI:30616"/>
        <dbReference type="ChEBI" id="CHEBI:33019"/>
        <dbReference type="ChEBI" id="CHEBI:58048"/>
        <dbReference type="ChEBI" id="CHEBI:58359"/>
        <dbReference type="ChEBI" id="CHEBI:456215"/>
        <dbReference type="EC" id="6.3.5.4"/>
    </reaction>
</comment>
<dbReference type="GO" id="GO:0005829">
    <property type="term" value="C:cytosol"/>
    <property type="evidence" value="ECO:0007669"/>
    <property type="project" value="TreeGrafter"/>
</dbReference>
<dbReference type="InterPro" id="IPR014729">
    <property type="entry name" value="Rossmann-like_a/b/a_fold"/>
</dbReference>
<gene>
    <name evidence="6" type="ORF">SAMN02745247_03036</name>
</gene>
<dbReference type="EMBL" id="FRDH01000017">
    <property type="protein sequence ID" value="SHN65884.1"/>
    <property type="molecule type" value="Genomic_DNA"/>
</dbReference>
<evidence type="ECO:0000256" key="2">
    <source>
        <dbReference type="ARBA" id="ARBA00012737"/>
    </source>
</evidence>
<accession>A0A1M7T5A1</accession>